<feature type="domain" description="Integrase catalytic" evidence="2">
    <location>
        <begin position="171"/>
        <end position="340"/>
    </location>
</feature>
<evidence type="ECO:0000313" key="3">
    <source>
        <dbReference type="EnsemblPlants" id="TuG1812S0000879900.01.T01.s_cds46558"/>
    </source>
</evidence>
<dbReference type="GO" id="GO:0003676">
    <property type="term" value="F:nucleic acid binding"/>
    <property type="evidence" value="ECO:0007669"/>
    <property type="project" value="InterPro"/>
</dbReference>
<dbReference type="Pfam" id="PF13976">
    <property type="entry name" value="gag_pre-integrs"/>
    <property type="match status" value="1"/>
</dbReference>
<accession>A0A8R7RD00</accession>
<dbReference type="AlphaFoldDB" id="A0A8R7RD00"/>
<name>A0A8R7RD00_TRIUA</name>
<dbReference type="Pfam" id="PF25597">
    <property type="entry name" value="SH3_retrovirus"/>
    <property type="match status" value="1"/>
</dbReference>
<organism evidence="3 4">
    <name type="scientific">Triticum urartu</name>
    <name type="common">Red wild einkorn</name>
    <name type="synonym">Crithodium urartu</name>
    <dbReference type="NCBI Taxonomy" id="4572"/>
    <lineage>
        <taxon>Eukaryota</taxon>
        <taxon>Viridiplantae</taxon>
        <taxon>Streptophyta</taxon>
        <taxon>Embryophyta</taxon>
        <taxon>Tracheophyta</taxon>
        <taxon>Spermatophyta</taxon>
        <taxon>Magnoliopsida</taxon>
        <taxon>Liliopsida</taxon>
        <taxon>Poales</taxon>
        <taxon>Poaceae</taxon>
        <taxon>BOP clade</taxon>
        <taxon>Pooideae</taxon>
        <taxon>Triticodae</taxon>
        <taxon>Triticeae</taxon>
        <taxon>Triticinae</taxon>
        <taxon>Triticum</taxon>
    </lineage>
</organism>
<reference evidence="3" key="2">
    <citation type="submission" date="2022-06" db="UniProtKB">
        <authorList>
            <consortium name="EnsemblPlants"/>
        </authorList>
    </citation>
    <scope>IDENTIFICATION</scope>
</reference>
<dbReference type="InterPro" id="IPR036397">
    <property type="entry name" value="RNaseH_sf"/>
</dbReference>
<dbReference type="InterPro" id="IPR057670">
    <property type="entry name" value="SH3_retrovirus"/>
</dbReference>
<evidence type="ECO:0000256" key="1">
    <source>
        <dbReference type="SAM" id="MobiDB-lite"/>
    </source>
</evidence>
<protein>
    <recommendedName>
        <fullName evidence="2">Integrase catalytic domain-containing protein</fullName>
    </recommendedName>
</protein>
<dbReference type="Proteomes" id="UP000015106">
    <property type="component" value="Unassembled WGS sequence"/>
</dbReference>
<dbReference type="GO" id="GO:0015074">
    <property type="term" value="P:DNA integration"/>
    <property type="evidence" value="ECO:0007669"/>
    <property type="project" value="InterPro"/>
</dbReference>
<dbReference type="PROSITE" id="PS50994">
    <property type="entry name" value="INTEGRASE"/>
    <property type="match status" value="1"/>
</dbReference>
<dbReference type="InterPro" id="IPR025724">
    <property type="entry name" value="GAG-pre-integrase_dom"/>
</dbReference>
<keyword evidence="4" id="KW-1185">Reference proteome</keyword>
<dbReference type="Gene3D" id="3.30.420.10">
    <property type="entry name" value="Ribonuclease H-like superfamily/Ribonuclease H"/>
    <property type="match status" value="1"/>
</dbReference>
<dbReference type="EnsemblPlants" id="TuG1812S0000879900.01.T01">
    <property type="protein sequence ID" value="TuG1812S0000879900.01.T01.s_cds46558"/>
    <property type="gene ID" value="TuG1812S0000879900.01"/>
</dbReference>
<evidence type="ECO:0000259" key="2">
    <source>
        <dbReference type="PROSITE" id="PS50994"/>
    </source>
</evidence>
<dbReference type="InterPro" id="IPR001584">
    <property type="entry name" value="Integrase_cat-core"/>
</dbReference>
<evidence type="ECO:0000313" key="4">
    <source>
        <dbReference type="Proteomes" id="UP000015106"/>
    </source>
</evidence>
<dbReference type="InterPro" id="IPR039537">
    <property type="entry name" value="Retrotran_Ty1/copia-like"/>
</dbReference>
<dbReference type="PANTHER" id="PTHR42648:SF26">
    <property type="entry name" value="INTEGRASE CATALYTIC DOMAIN-CONTAINING PROTEIN"/>
    <property type="match status" value="1"/>
</dbReference>
<feature type="region of interest" description="Disordered" evidence="1">
    <location>
        <begin position="431"/>
        <end position="470"/>
    </location>
</feature>
<dbReference type="InterPro" id="IPR012337">
    <property type="entry name" value="RNaseH-like_sf"/>
</dbReference>
<dbReference type="PANTHER" id="PTHR42648">
    <property type="entry name" value="TRANSPOSASE, PUTATIVE-RELATED"/>
    <property type="match status" value="1"/>
</dbReference>
<sequence>MNANPGTLHSLSPHSSPNQIVVGNSGRLPITHTGHGSLITTNSSLVLRNVLLSPSLITNLLSVRQLTRENPISVEFDAFGFSVKDIHTRQVIRRCDSTGDLYPVMPCGAPSSSPPFAGVASVELWHQRLGHPGDDALRRVLHQFRFTCAPSAPHTCHACRLGKHARLPFSSSHTPSYFPFQLLHLDVWTSPVASVSSFMYYLVVLDSCMHYVWTFPLRHKSNVLSVLTAFYAYVQTQFERPVLAFQTDNGKEFDSLAVRSLLSKHGTVLRLSCPYTSQQNGKAERMLRTLNNSVRSLLFHAFMPARFWAEALGTATLLLNYKPCTTSSPRSPHELLLGTAPDYSTLRMFGCLCYPNTSSTSRHKLDHRSVACVFFGYPPDHRGYRCYDPRTRQVLTSRHVRFHETHFPFAVAPDLPAVGATQAPRYVPAPLQVPLTAPPPPCDASSPDSVEFGPHASHQRAGAAGSSSAA</sequence>
<proteinExistence type="predicted"/>
<dbReference type="SUPFAM" id="SSF53098">
    <property type="entry name" value="Ribonuclease H-like"/>
    <property type="match status" value="1"/>
</dbReference>
<feature type="compositionally biased region" description="Low complexity" evidence="1">
    <location>
        <begin position="461"/>
        <end position="470"/>
    </location>
</feature>
<reference evidence="4" key="1">
    <citation type="journal article" date="2013" name="Nature">
        <title>Draft genome of the wheat A-genome progenitor Triticum urartu.</title>
        <authorList>
            <person name="Ling H.Q."/>
            <person name="Zhao S."/>
            <person name="Liu D."/>
            <person name="Wang J."/>
            <person name="Sun H."/>
            <person name="Zhang C."/>
            <person name="Fan H."/>
            <person name="Li D."/>
            <person name="Dong L."/>
            <person name="Tao Y."/>
            <person name="Gao C."/>
            <person name="Wu H."/>
            <person name="Li Y."/>
            <person name="Cui Y."/>
            <person name="Guo X."/>
            <person name="Zheng S."/>
            <person name="Wang B."/>
            <person name="Yu K."/>
            <person name="Liang Q."/>
            <person name="Yang W."/>
            <person name="Lou X."/>
            <person name="Chen J."/>
            <person name="Feng M."/>
            <person name="Jian J."/>
            <person name="Zhang X."/>
            <person name="Luo G."/>
            <person name="Jiang Y."/>
            <person name="Liu J."/>
            <person name="Wang Z."/>
            <person name="Sha Y."/>
            <person name="Zhang B."/>
            <person name="Wu H."/>
            <person name="Tang D."/>
            <person name="Shen Q."/>
            <person name="Xue P."/>
            <person name="Zou S."/>
            <person name="Wang X."/>
            <person name="Liu X."/>
            <person name="Wang F."/>
            <person name="Yang Y."/>
            <person name="An X."/>
            <person name="Dong Z."/>
            <person name="Zhang K."/>
            <person name="Zhang X."/>
            <person name="Luo M.C."/>
            <person name="Dvorak J."/>
            <person name="Tong Y."/>
            <person name="Wang J."/>
            <person name="Yang H."/>
            <person name="Li Z."/>
            <person name="Wang D."/>
            <person name="Zhang A."/>
            <person name="Wang J."/>
        </authorList>
    </citation>
    <scope>NUCLEOTIDE SEQUENCE</scope>
    <source>
        <strain evidence="4">cv. G1812</strain>
    </source>
</reference>
<dbReference type="Gramene" id="TuG1812S0000879900.01.T01">
    <property type="protein sequence ID" value="TuG1812S0000879900.01.T01.s_cds46558"/>
    <property type="gene ID" value="TuG1812S0000879900.01"/>
</dbReference>
<dbReference type="Pfam" id="PF00665">
    <property type="entry name" value="rve"/>
    <property type="match status" value="1"/>
</dbReference>